<feature type="chain" id="PRO_5021411199" description="FAD-binding PCMH-type domain-containing protein" evidence="5">
    <location>
        <begin position="22"/>
        <end position="483"/>
    </location>
</feature>
<name>A0A4Y9YWR9_9AGAM</name>
<dbReference type="PROSITE" id="PS51387">
    <property type="entry name" value="FAD_PCMH"/>
    <property type="match status" value="1"/>
</dbReference>
<dbReference type="GO" id="GO:0016491">
    <property type="term" value="F:oxidoreductase activity"/>
    <property type="evidence" value="ECO:0007669"/>
    <property type="project" value="UniProtKB-KW"/>
</dbReference>
<dbReference type="Gene3D" id="3.30.465.10">
    <property type="match status" value="1"/>
</dbReference>
<dbReference type="STRING" id="205917.A0A4Y9YWR9"/>
<feature type="signal peptide" evidence="5">
    <location>
        <begin position="1"/>
        <end position="21"/>
    </location>
</feature>
<dbReference type="AlphaFoldDB" id="A0A4Y9YWR9"/>
<keyword evidence="2" id="KW-0285">Flavoprotein</keyword>
<dbReference type="InterPro" id="IPR036318">
    <property type="entry name" value="FAD-bd_PCMH-like_sf"/>
</dbReference>
<keyword evidence="8" id="KW-1185">Reference proteome</keyword>
<dbReference type="InterPro" id="IPR006094">
    <property type="entry name" value="Oxid_FAD_bind_N"/>
</dbReference>
<evidence type="ECO:0000259" key="6">
    <source>
        <dbReference type="PROSITE" id="PS51387"/>
    </source>
</evidence>
<keyword evidence="5" id="KW-0732">Signal</keyword>
<dbReference type="SUPFAM" id="SSF56176">
    <property type="entry name" value="FAD-binding/transporter-associated domain-like"/>
    <property type="match status" value="1"/>
</dbReference>
<feature type="domain" description="FAD-binding PCMH-type" evidence="6">
    <location>
        <begin position="66"/>
        <end position="229"/>
    </location>
</feature>
<dbReference type="InterPro" id="IPR016169">
    <property type="entry name" value="FAD-bd_PCMH_sub2"/>
</dbReference>
<dbReference type="InterPro" id="IPR016166">
    <property type="entry name" value="FAD-bd_PCMH"/>
</dbReference>
<evidence type="ECO:0000256" key="4">
    <source>
        <dbReference type="ARBA" id="ARBA00023002"/>
    </source>
</evidence>
<dbReference type="Proteomes" id="UP000298327">
    <property type="component" value="Unassembled WGS sequence"/>
</dbReference>
<proteinExistence type="inferred from homology"/>
<dbReference type="PANTHER" id="PTHR42973">
    <property type="entry name" value="BINDING OXIDOREDUCTASE, PUTATIVE (AFU_ORTHOLOGUE AFUA_1G17690)-RELATED"/>
    <property type="match status" value="1"/>
</dbReference>
<comment type="caution">
    <text evidence="7">The sequence shown here is derived from an EMBL/GenBank/DDBJ whole genome shotgun (WGS) entry which is preliminary data.</text>
</comment>
<reference evidence="7 8" key="1">
    <citation type="submission" date="2019-02" db="EMBL/GenBank/DDBJ databases">
        <title>Genome sequencing of the rare red list fungi Dentipellis fragilis.</title>
        <authorList>
            <person name="Buettner E."/>
            <person name="Kellner H."/>
        </authorList>
    </citation>
    <scope>NUCLEOTIDE SEQUENCE [LARGE SCALE GENOMIC DNA]</scope>
    <source>
        <strain evidence="7 8">DSM 105465</strain>
    </source>
</reference>
<keyword evidence="3" id="KW-0274">FAD</keyword>
<dbReference type="PANTHER" id="PTHR42973:SF13">
    <property type="entry name" value="FAD-BINDING PCMH-TYPE DOMAIN-CONTAINING PROTEIN"/>
    <property type="match status" value="1"/>
</dbReference>
<organism evidence="7 8">
    <name type="scientific">Dentipellis fragilis</name>
    <dbReference type="NCBI Taxonomy" id="205917"/>
    <lineage>
        <taxon>Eukaryota</taxon>
        <taxon>Fungi</taxon>
        <taxon>Dikarya</taxon>
        <taxon>Basidiomycota</taxon>
        <taxon>Agaricomycotina</taxon>
        <taxon>Agaricomycetes</taxon>
        <taxon>Russulales</taxon>
        <taxon>Hericiaceae</taxon>
        <taxon>Dentipellis</taxon>
    </lineage>
</organism>
<dbReference type="OrthoDB" id="2151789at2759"/>
<evidence type="ECO:0000256" key="1">
    <source>
        <dbReference type="ARBA" id="ARBA00005466"/>
    </source>
</evidence>
<evidence type="ECO:0000313" key="8">
    <source>
        <dbReference type="Proteomes" id="UP000298327"/>
    </source>
</evidence>
<evidence type="ECO:0000313" key="7">
    <source>
        <dbReference type="EMBL" id="TFY66031.1"/>
    </source>
</evidence>
<evidence type="ECO:0000256" key="5">
    <source>
        <dbReference type="SAM" id="SignalP"/>
    </source>
</evidence>
<dbReference type="InterPro" id="IPR050416">
    <property type="entry name" value="FAD-linked_Oxidoreductase"/>
</dbReference>
<keyword evidence="4" id="KW-0560">Oxidoreductase</keyword>
<accession>A0A4Y9YWR9</accession>
<evidence type="ECO:0000256" key="2">
    <source>
        <dbReference type="ARBA" id="ARBA00022630"/>
    </source>
</evidence>
<dbReference type="GO" id="GO:0071949">
    <property type="term" value="F:FAD binding"/>
    <property type="evidence" value="ECO:0007669"/>
    <property type="project" value="InterPro"/>
</dbReference>
<dbReference type="Pfam" id="PF01565">
    <property type="entry name" value="FAD_binding_4"/>
    <property type="match status" value="1"/>
</dbReference>
<sequence length="483" mass="50506">MAALKLTSAILFSLALRSSYAQTSSGNDTVLTACHSIASAVSSASGVYFPGSSNYAADIAHWANSSTENAVCSAEPGTAADVGAILRIVGQSRSPFGVKGGGHSPNPGFSSSTGIEISMTRFSEVTYHESSQTVDVGPGLIWDEVYSALAPQNVSVVGGRIEGVGLAGFTLGGGLSYKSNQRGLSLDNVQAYELVLPNGTVTTVTSADDDLWFGIRGIVTKFTLKTFQQTEIWGGTVVVPSSGLDAAVDAIVAFQDNVTDPKADINAAFVYAAGEVILNLLIFYDAPTPPAGIFDGFLAIPGANASSVSTRTFLDMVRFETGTGSADPNILLNAAPVITFSKPVLNAVINETQFWGDRLTPESASTWFNVVEVFLPSMFSHGSPSAYPPDRSVTISPVNLFLGWTNSSATDIMHDALVQSAAQMRAVAVADGQDVANAAIYSNYALDDAPLASVYGGNVQRLHEIRGTYDTDNVMGLAGGFKF</sequence>
<protein>
    <recommendedName>
        <fullName evidence="6">FAD-binding PCMH-type domain-containing protein</fullName>
    </recommendedName>
</protein>
<gene>
    <name evidence="7" type="ORF">EVG20_g5068</name>
</gene>
<dbReference type="EMBL" id="SEOQ01000285">
    <property type="protein sequence ID" value="TFY66031.1"/>
    <property type="molecule type" value="Genomic_DNA"/>
</dbReference>
<comment type="similarity">
    <text evidence="1">Belongs to the oxygen-dependent FAD-linked oxidoreductase family.</text>
</comment>
<evidence type="ECO:0000256" key="3">
    <source>
        <dbReference type="ARBA" id="ARBA00022827"/>
    </source>
</evidence>